<sequence>MGTGMKQAKSLGKWFMAKGTQFNVIYSSDLQRAVTTAEAILEDHSDPRPPFIQSLNLREQNFGQGEGQPYKQTRDPKLTAEEHYARGLFPHIRSRTERFPGGESKDDLARRAEGVVDEIIVPCVLEAAKEKRMNYHVAIVSHGLFIKELILVLLKRNPRGGGIPEEGYRGLRNTGWSRVVVGIEPEVLSSTKISKPLPLLVRITQINRHDHLDSVVRQKGGIGSIAHDAKQKDIRGFFASRKA</sequence>
<evidence type="ECO:0000313" key="3">
    <source>
        <dbReference type="EMBL" id="KAF5369481.1"/>
    </source>
</evidence>
<dbReference type="EMBL" id="JAACJM010000013">
    <property type="protein sequence ID" value="KAF5369481.1"/>
    <property type="molecule type" value="Genomic_DNA"/>
</dbReference>
<dbReference type="InterPro" id="IPR029033">
    <property type="entry name" value="His_PPase_superfam"/>
</dbReference>
<dbReference type="InterPro" id="IPR013078">
    <property type="entry name" value="His_Pase_superF_clade-1"/>
</dbReference>
<evidence type="ECO:0000256" key="2">
    <source>
        <dbReference type="PIRSR" id="PIRSR613078-2"/>
    </source>
</evidence>
<dbReference type="GO" id="GO:0045820">
    <property type="term" value="P:negative regulation of glycolytic process"/>
    <property type="evidence" value="ECO:0007669"/>
    <property type="project" value="TreeGrafter"/>
</dbReference>
<dbReference type="Gene3D" id="3.40.50.1240">
    <property type="entry name" value="Phosphoglycerate mutase-like"/>
    <property type="match status" value="1"/>
</dbReference>
<name>A0A8H5GQP6_9AGAR</name>
<gene>
    <name evidence="3" type="ORF">D9758_002752</name>
</gene>
<protein>
    <recommendedName>
        <fullName evidence="5">Phosphoglycerate mutase-like protein</fullName>
    </recommendedName>
</protein>
<evidence type="ECO:0000313" key="4">
    <source>
        <dbReference type="Proteomes" id="UP000559256"/>
    </source>
</evidence>
<accession>A0A8H5GQP6</accession>
<evidence type="ECO:0000256" key="1">
    <source>
        <dbReference type="ARBA" id="ARBA00022801"/>
    </source>
</evidence>
<dbReference type="CDD" id="cd07067">
    <property type="entry name" value="HP_PGM_like"/>
    <property type="match status" value="1"/>
</dbReference>
<dbReference type="Proteomes" id="UP000559256">
    <property type="component" value="Unassembled WGS sequence"/>
</dbReference>
<reference evidence="3 4" key="1">
    <citation type="journal article" date="2020" name="ISME J.">
        <title>Uncovering the hidden diversity of litter-decomposition mechanisms in mushroom-forming fungi.</title>
        <authorList>
            <person name="Floudas D."/>
            <person name="Bentzer J."/>
            <person name="Ahren D."/>
            <person name="Johansson T."/>
            <person name="Persson P."/>
            <person name="Tunlid A."/>
        </authorList>
    </citation>
    <scope>NUCLEOTIDE SEQUENCE [LARGE SCALE GENOMIC DNA]</scope>
    <source>
        <strain evidence="3 4">CBS 291.85</strain>
    </source>
</reference>
<comment type="caution">
    <text evidence="3">The sequence shown here is derived from an EMBL/GenBank/DDBJ whole genome shotgun (WGS) entry which is preliminary data.</text>
</comment>
<feature type="binding site" evidence="2">
    <location>
        <position position="32"/>
    </location>
    <ligand>
        <name>substrate</name>
    </ligand>
</feature>
<keyword evidence="4" id="KW-1185">Reference proteome</keyword>
<dbReference type="Pfam" id="PF00300">
    <property type="entry name" value="His_Phos_1"/>
    <property type="match status" value="1"/>
</dbReference>
<keyword evidence="1" id="KW-0378">Hydrolase</keyword>
<dbReference type="InterPro" id="IPR051695">
    <property type="entry name" value="Phosphoglycerate_Mutase"/>
</dbReference>
<dbReference type="PANTHER" id="PTHR46517">
    <property type="entry name" value="FRUCTOSE-2,6-BISPHOSPHATASE TIGAR"/>
    <property type="match status" value="1"/>
</dbReference>
<dbReference type="OrthoDB" id="354304at2759"/>
<dbReference type="GO" id="GO:0043456">
    <property type="term" value="P:regulation of pentose-phosphate shunt"/>
    <property type="evidence" value="ECO:0007669"/>
    <property type="project" value="TreeGrafter"/>
</dbReference>
<organism evidence="3 4">
    <name type="scientific">Tetrapyrgos nigripes</name>
    <dbReference type="NCBI Taxonomy" id="182062"/>
    <lineage>
        <taxon>Eukaryota</taxon>
        <taxon>Fungi</taxon>
        <taxon>Dikarya</taxon>
        <taxon>Basidiomycota</taxon>
        <taxon>Agaricomycotina</taxon>
        <taxon>Agaricomycetes</taxon>
        <taxon>Agaricomycetidae</taxon>
        <taxon>Agaricales</taxon>
        <taxon>Marasmiineae</taxon>
        <taxon>Marasmiaceae</taxon>
        <taxon>Tetrapyrgos</taxon>
    </lineage>
</organism>
<dbReference type="GO" id="GO:0005829">
    <property type="term" value="C:cytosol"/>
    <property type="evidence" value="ECO:0007669"/>
    <property type="project" value="TreeGrafter"/>
</dbReference>
<proteinExistence type="predicted"/>
<dbReference type="PANTHER" id="PTHR46517:SF1">
    <property type="entry name" value="FRUCTOSE-2,6-BISPHOSPHATASE TIGAR"/>
    <property type="match status" value="1"/>
</dbReference>
<dbReference type="GO" id="GO:0004331">
    <property type="term" value="F:fructose-2,6-bisphosphate 2-phosphatase activity"/>
    <property type="evidence" value="ECO:0007669"/>
    <property type="project" value="TreeGrafter"/>
</dbReference>
<dbReference type="AlphaFoldDB" id="A0A8H5GQP6"/>
<evidence type="ECO:0008006" key="5">
    <source>
        <dbReference type="Google" id="ProtNLM"/>
    </source>
</evidence>
<dbReference type="SUPFAM" id="SSF53254">
    <property type="entry name" value="Phosphoglycerate mutase-like"/>
    <property type="match status" value="1"/>
</dbReference>